<keyword evidence="1" id="KW-0472">Membrane</keyword>
<evidence type="ECO:0000313" key="2">
    <source>
        <dbReference type="EMBL" id="SDK72227.1"/>
    </source>
</evidence>
<dbReference type="EMBL" id="FNFP01000003">
    <property type="protein sequence ID" value="SDK72227.1"/>
    <property type="molecule type" value="Genomic_DNA"/>
</dbReference>
<accession>A0A1G9E817</accession>
<reference evidence="2 3" key="1">
    <citation type="submission" date="2016-10" db="EMBL/GenBank/DDBJ databases">
        <authorList>
            <person name="de Groot N.N."/>
        </authorList>
    </citation>
    <scope>NUCLEOTIDE SEQUENCE [LARGE SCALE GENOMIC DNA]</scope>
    <source>
        <strain evidence="2 3">DSM 18346</strain>
    </source>
</reference>
<name>A0A1G9E817_9FIRM</name>
<keyword evidence="1" id="KW-1133">Transmembrane helix</keyword>
<feature type="transmembrane region" description="Helical" evidence="1">
    <location>
        <begin position="51"/>
        <end position="68"/>
    </location>
</feature>
<protein>
    <submittedName>
        <fullName evidence="2">Uncharacterized conserved protein, DUF58 family, contains vWF domain</fullName>
    </submittedName>
</protein>
<evidence type="ECO:0000256" key="1">
    <source>
        <dbReference type="SAM" id="Phobius"/>
    </source>
</evidence>
<organism evidence="2 3">
    <name type="scientific">Natronincola ferrireducens</name>
    <dbReference type="NCBI Taxonomy" id="393762"/>
    <lineage>
        <taxon>Bacteria</taxon>
        <taxon>Bacillati</taxon>
        <taxon>Bacillota</taxon>
        <taxon>Clostridia</taxon>
        <taxon>Peptostreptococcales</taxon>
        <taxon>Natronincolaceae</taxon>
        <taxon>Natronincola</taxon>
    </lineage>
</organism>
<dbReference type="Proteomes" id="UP000198718">
    <property type="component" value="Unassembled WGS sequence"/>
</dbReference>
<dbReference type="OrthoDB" id="9789943at2"/>
<dbReference type="AlphaFoldDB" id="A0A1G9E817"/>
<proteinExistence type="predicted"/>
<keyword evidence="1" id="KW-0812">Transmembrane</keyword>
<evidence type="ECO:0000313" key="3">
    <source>
        <dbReference type="Proteomes" id="UP000198718"/>
    </source>
</evidence>
<dbReference type="STRING" id="393762.SAMN05660472_01867"/>
<keyword evidence="3" id="KW-1185">Reference proteome</keyword>
<feature type="transmembrane region" description="Helical" evidence="1">
    <location>
        <begin position="27"/>
        <end position="45"/>
    </location>
</feature>
<sequence length="435" mass="50801">MSKEELSLKNNYEDDEEKPQSLETSILFERHGIWVLVGFLLIAIWYRFLPLAVVSIFLGLLFIIITAWKNRSLMGMKPTLQLSKSRVFTDEEFVIDGSLYNDKWLPLIWIEWSFLKNEGICLGHDDEESYTIRFLWLLWFQKVKWTLKGKALRRGVYDIGQVILRSGDGFRFGEIEELHNLDKKLYVYPKLLSVWVPSYRSSMQWGVKGKQGGFIEDPLLVNGIREYQAGDELRRFNWRATSRTGKLQVNIYQPIVIEQLIIYIDVEGFGIDEKAYEDPIEQRAYVSKKREAFERFLSIIASVAVKYKEQGISIGFTSNGLNYRGEKMSSIPPSIDLALFLDQLAQITQRVGVKKMKPLDELLHKGRMCIPLYIFCHHVTEDHYSRYQQHKHKLSEVRFYYNHETEYTKKLAPIVKPIDTFLSSLDSSGKESNYA</sequence>
<dbReference type="PANTHER" id="PTHR34351">
    <property type="entry name" value="SLR1927 PROTEIN-RELATED"/>
    <property type="match status" value="1"/>
</dbReference>
<gene>
    <name evidence="2" type="ORF">SAMN05660472_01867</name>
</gene>
<dbReference type="PANTHER" id="PTHR34351:SF2">
    <property type="entry name" value="DUF58 DOMAIN-CONTAINING PROTEIN"/>
    <property type="match status" value="1"/>
</dbReference>